<dbReference type="Proteomes" id="UP000663671">
    <property type="component" value="Chromosome 1"/>
</dbReference>
<accession>A0A8A1ME28</accession>
<dbReference type="VEuPathDB" id="FungiDB:I7I51_01246"/>
<gene>
    <name evidence="1" type="ORF">I7I51_01246</name>
</gene>
<proteinExistence type="predicted"/>
<dbReference type="OrthoDB" id="4425826at2759"/>
<dbReference type="EMBL" id="CP069114">
    <property type="protein sequence ID" value="QSS64181.1"/>
    <property type="molecule type" value="Genomic_DNA"/>
</dbReference>
<sequence>MVFSRSLRVFDILQEINRRRTIPAFYREILEERLIITFKPLGVQKRGKTPRSKEEYRVKYKEKKAQKVYLEILEDYPHIFIPFILAITPKGCERFNVTEFRQNHGLTEKIDLGDHVRATLEISYRTQKPITSTETGSYWAYQAADSSAIHNIFSEHICCSIEKSARRTLEVNCQTLRTTECVGMKLPKQNYQDAIISVEVCLTEDLIKTLFPSACERILSLASLYSSEECVQKNNNQDFFQEASVSAISPIFGPRIGNAIEKSQLREWEKADSSHDTTDCVSIEVQPQQPHNGIFRLRIGFIAARGKLRVGQKWSPTRIQDQVMWLLSTILSPTTASYDKILFNYLNHSGTAHFH</sequence>
<name>A0A8A1ME28_AJECA</name>
<evidence type="ECO:0000313" key="2">
    <source>
        <dbReference type="Proteomes" id="UP000663671"/>
    </source>
</evidence>
<dbReference type="AlphaFoldDB" id="A0A8A1ME28"/>
<evidence type="ECO:0000313" key="1">
    <source>
        <dbReference type="EMBL" id="QSS64181.1"/>
    </source>
</evidence>
<protein>
    <submittedName>
        <fullName evidence="1">Uncharacterized protein</fullName>
    </submittedName>
</protein>
<reference evidence="1" key="1">
    <citation type="submission" date="2021-01" db="EMBL/GenBank/DDBJ databases">
        <title>Chromosome-level genome assembly of a human fungal pathogen reveals clustering of transcriptionally co-regulated genes.</title>
        <authorList>
            <person name="Voorhies M."/>
            <person name="Cohen S."/>
            <person name="Shea T.P."/>
            <person name="Petrus S."/>
            <person name="Munoz J.F."/>
            <person name="Poplawski S."/>
            <person name="Goldman W.E."/>
            <person name="Michael T."/>
            <person name="Cuomo C.A."/>
            <person name="Sil A."/>
            <person name="Beyhan S."/>
        </authorList>
    </citation>
    <scope>NUCLEOTIDE SEQUENCE</scope>
    <source>
        <strain evidence="1">WU24</strain>
    </source>
</reference>
<organism evidence="1 2">
    <name type="scientific">Ajellomyces capsulatus</name>
    <name type="common">Darling's disease fungus</name>
    <name type="synonym">Histoplasma capsulatum</name>
    <dbReference type="NCBI Taxonomy" id="5037"/>
    <lineage>
        <taxon>Eukaryota</taxon>
        <taxon>Fungi</taxon>
        <taxon>Dikarya</taxon>
        <taxon>Ascomycota</taxon>
        <taxon>Pezizomycotina</taxon>
        <taxon>Eurotiomycetes</taxon>
        <taxon>Eurotiomycetidae</taxon>
        <taxon>Onygenales</taxon>
        <taxon>Ajellomycetaceae</taxon>
        <taxon>Histoplasma</taxon>
    </lineage>
</organism>